<dbReference type="SUPFAM" id="SSF52833">
    <property type="entry name" value="Thioredoxin-like"/>
    <property type="match status" value="1"/>
</dbReference>
<dbReference type="InterPro" id="IPR036249">
    <property type="entry name" value="Thioredoxin-like_sf"/>
</dbReference>
<gene>
    <name evidence="7" type="ORF">GA0074695_4332</name>
</gene>
<dbReference type="EMBL" id="LT607411">
    <property type="protein sequence ID" value="SCF20659.1"/>
    <property type="molecule type" value="Genomic_DNA"/>
</dbReference>
<dbReference type="PANTHER" id="PTHR13887">
    <property type="entry name" value="GLUTATHIONE S-TRANSFERASE KAPPA"/>
    <property type="match status" value="1"/>
</dbReference>
<evidence type="ECO:0000256" key="4">
    <source>
        <dbReference type="ARBA" id="ARBA00023157"/>
    </source>
</evidence>
<dbReference type="GO" id="GO:0016853">
    <property type="term" value="F:isomerase activity"/>
    <property type="evidence" value="ECO:0007669"/>
    <property type="project" value="UniProtKB-KW"/>
</dbReference>
<evidence type="ECO:0000313" key="7">
    <source>
        <dbReference type="EMBL" id="SCF20659.1"/>
    </source>
</evidence>
<comment type="similarity">
    <text evidence="1">Belongs to the thioredoxin family. DsbA subfamily.</text>
</comment>
<dbReference type="Proteomes" id="UP000198242">
    <property type="component" value="Chromosome I"/>
</dbReference>
<keyword evidence="3" id="KW-0560">Oxidoreductase</keyword>
<evidence type="ECO:0000256" key="5">
    <source>
        <dbReference type="ARBA" id="ARBA00023284"/>
    </source>
</evidence>
<keyword evidence="5" id="KW-0676">Redox-active center</keyword>
<reference evidence="8" key="1">
    <citation type="submission" date="2016-06" db="EMBL/GenBank/DDBJ databases">
        <authorList>
            <person name="Varghese N."/>
            <person name="Submissions Spin"/>
        </authorList>
    </citation>
    <scope>NUCLEOTIDE SEQUENCE [LARGE SCALE GENOMIC DNA]</scope>
    <source>
        <strain evidence="8">DSM 43909</strain>
    </source>
</reference>
<name>A0A1C4YIW0_MICVI</name>
<evidence type="ECO:0000256" key="2">
    <source>
        <dbReference type="ARBA" id="ARBA00022729"/>
    </source>
</evidence>
<keyword evidence="2" id="KW-0732">Signal</keyword>
<keyword evidence="7" id="KW-0413">Isomerase</keyword>
<organism evidence="7 8">
    <name type="scientific">Micromonospora viridifaciens</name>
    <dbReference type="NCBI Taxonomy" id="1881"/>
    <lineage>
        <taxon>Bacteria</taxon>
        <taxon>Bacillati</taxon>
        <taxon>Actinomycetota</taxon>
        <taxon>Actinomycetes</taxon>
        <taxon>Micromonosporales</taxon>
        <taxon>Micromonosporaceae</taxon>
        <taxon>Micromonospora</taxon>
    </lineage>
</organism>
<dbReference type="OrthoDB" id="117402at2"/>
<evidence type="ECO:0000256" key="1">
    <source>
        <dbReference type="ARBA" id="ARBA00005791"/>
    </source>
</evidence>
<dbReference type="InterPro" id="IPR012336">
    <property type="entry name" value="Thioredoxin-like_fold"/>
</dbReference>
<feature type="domain" description="Thioredoxin" evidence="6">
    <location>
        <begin position="51"/>
        <end position="210"/>
    </location>
</feature>
<evidence type="ECO:0000259" key="6">
    <source>
        <dbReference type="PROSITE" id="PS51352"/>
    </source>
</evidence>
<protein>
    <submittedName>
        <fullName evidence="7">Protein-disulfide isomerase</fullName>
    </submittedName>
</protein>
<evidence type="ECO:0000313" key="8">
    <source>
        <dbReference type="Proteomes" id="UP000198242"/>
    </source>
</evidence>
<keyword evidence="4" id="KW-1015">Disulfide bond</keyword>
<dbReference type="Gene3D" id="3.40.30.10">
    <property type="entry name" value="Glutaredoxin"/>
    <property type="match status" value="1"/>
</dbReference>
<dbReference type="GO" id="GO:0016491">
    <property type="term" value="F:oxidoreductase activity"/>
    <property type="evidence" value="ECO:0007669"/>
    <property type="project" value="UniProtKB-KW"/>
</dbReference>
<dbReference type="Pfam" id="PF13462">
    <property type="entry name" value="Thioredoxin_4"/>
    <property type="match status" value="1"/>
</dbReference>
<dbReference type="PANTHER" id="PTHR13887:SF14">
    <property type="entry name" value="DISULFIDE BOND FORMATION PROTEIN D"/>
    <property type="match status" value="1"/>
</dbReference>
<evidence type="ECO:0000256" key="3">
    <source>
        <dbReference type="ARBA" id="ARBA00023002"/>
    </source>
</evidence>
<keyword evidence="8" id="KW-1185">Reference proteome</keyword>
<dbReference type="InterPro" id="IPR013766">
    <property type="entry name" value="Thioredoxin_domain"/>
</dbReference>
<accession>A0A1C4YIW0</accession>
<dbReference type="PROSITE" id="PS51352">
    <property type="entry name" value="THIOREDOXIN_2"/>
    <property type="match status" value="1"/>
</dbReference>
<sequence length="252" mass="27035">MLYPNLVKSSKQSARLQAAKRRRNRRITVTAAAIIAFLGVVLAAHLTNGRGPVATPAASASADGARTGEFTFVRREQGDPMAVGAVDAPVVLVQWTDMRCPYCAVFNRETLPVLQREYVDTGKLRIEVHDVAYFGEQSEQAAVAARAAAEQGKFFEFIRAVYKDAPEHKHPDLPRAKLIAYAQRAGVPDIAKFTTDLDDAGLRAAAEASNSEAAQLGVTSVPFFVAGGRTLSGAQPTSVFRSYLDDAIAKAG</sequence>
<proteinExistence type="inferred from homology"/>
<dbReference type="AlphaFoldDB" id="A0A1C4YIW0"/>